<accession>A0A3M2U1M4</accession>
<feature type="non-terminal residue" evidence="1">
    <location>
        <position position="8"/>
    </location>
</feature>
<name>A0A3M2U1M4_PSEYM</name>
<proteinExistence type="predicted"/>
<sequence>MNRCVFER</sequence>
<evidence type="ECO:0000313" key="2">
    <source>
        <dbReference type="Proteomes" id="UP000282378"/>
    </source>
</evidence>
<dbReference type="Proteomes" id="UP000282378">
    <property type="component" value="Unassembled WGS sequence"/>
</dbReference>
<reference evidence="1 2" key="1">
    <citation type="submission" date="2018-08" db="EMBL/GenBank/DDBJ databases">
        <title>Recombination of ecologically and evolutionarily significant loci maintains genetic cohesion in the Pseudomonas syringae species complex.</title>
        <authorList>
            <person name="Dillon M."/>
            <person name="Thakur S."/>
            <person name="Almeida R.N.D."/>
            <person name="Weir B.S."/>
            <person name="Guttman D.S."/>
        </authorList>
    </citation>
    <scope>NUCLEOTIDE SEQUENCE [LARGE SCALE GENOMIC DNA]</scope>
    <source>
        <strain evidence="1 2">88_10</strain>
    </source>
</reference>
<protein>
    <submittedName>
        <fullName evidence="1">Pyruvate dehydrogenase</fullName>
    </submittedName>
</protein>
<evidence type="ECO:0000313" key="1">
    <source>
        <dbReference type="EMBL" id="RML20833.1"/>
    </source>
</evidence>
<keyword evidence="1" id="KW-0670">Pyruvate</keyword>
<gene>
    <name evidence="1" type="ORF">APX70_01852</name>
</gene>
<comment type="caution">
    <text evidence="1">The sequence shown here is derived from an EMBL/GenBank/DDBJ whole genome shotgun (WGS) entry which is preliminary data.</text>
</comment>
<dbReference type="EMBL" id="RBNL01004909">
    <property type="protein sequence ID" value="RML20833.1"/>
    <property type="molecule type" value="Genomic_DNA"/>
</dbReference>
<organism evidence="1 2">
    <name type="scientific">Pseudomonas syringae pv. maculicola</name>
    <dbReference type="NCBI Taxonomy" id="59511"/>
    <lineage>
        <taxon>Bacteria</taxon>
        <taxon>Pseudomonadati</taxon>
        <taxon>Pseudomonadota</taxon>
        <taxon>Gammaproteobacteria</taxon>
        <taxon>Pseudomonadales</taxon>
        <taxon>Pseudomonadaceae</taxon>
        <taxon>Pseudomonas</taxon>
    </lineage>
</organism>